<proteinExistence type="predicted"/>
<evidence type="ECO:0000313" key="3">
    <source>
        <dbReference type="EMBL" id="KAK7207620.1"/>
    </source>
</evidence>
<dbReference type="RefSeq" id="XP_064770653.1">
    <property type="nucleotide sequence ID" value="XM_064911539.1"/>
</dbReference>
<organism evidence="3 4">
    <name type="scientific">Myxozyma melibiosi</name>
    <dbReference type="NCBI Taxonomy" id="54550"/>
    <lineage>
        <taxon>Eukaryota</taxon>
        <taxon>Fungi</taxon>
        <taxon>Dikarya</taxon>
        <taxon>Ascomycota</taxon>
        <taxon>Saccharomycotina</taxon>
        <taxon>Lipomycetes</taxon>
        <taxon>Lipomycetales</taxon>
        <taxon>Lipomycetaceae</taxon>
        <taxon>Myxozyma</taxon>
    </lineage>
</organism>
<feature type="compositionally biased region" description="Polar residues" evidence="1">
    <location>
        <begin position="15"/>
        <end position="25"/>
    </location>
</feature>
<keyword evidence="2" id="KW-0812">Transmembrane</keyword>
<keyword evidence="2" id="KW-0472">Membrane</keyword>
<feature type="transmembrane region" description="Helical" evidence="2">
    <location>
        <begin position="251"/>
        <end position="272"/>
    </location>
</feature>
<sequence>MLPYTIGQGLAPSALSGTPGQSPQKFLNVPSLREPSTAAASSSSSDGLPANGNGSGDPQQLAVPQISVAGAPSESSLLGESVARSRRGSLTPSLRLETASIRREGSHNWQLLNHARDVVSQIIDQLTAFRKFERDDDDTLTRIESELASRAREVEAHISQLKKMRERVAHYNGVLEQENVRSKTEYAVKLQKIDEFCTELDVVADLERRLKKATDRVEDYKSRMVDIRNGIKSEKERLIDYERRTTSQRSILWSCLSVGALACGVGYSIYLYKARI</sequence>
<evidence type="ECO:0000256" key="1">
    <source>
        <dbReference type="SAM" id="MobiDB-lite"/>
    </source>
</evidence>
<dbReference type="GeneID" id="90037051"/>
<dbReference type="Proteomes" id="UP001498771">
    <property type="component" value="Unassembled WGS sequence"/>
</dbReference>
<accession>A0ABR1FCN9</accession>
<feature type="region of interest" description="Disordered" evidence="1">
    <location>
        <begin position="8"/>
        <end position="60"/>
    </location>
</feature>
<keyword evidence="2" id="KW-1133">Transmembrane helix</keyword>
<comment type="caution">
    <text evidence="3">The sequence shown here is derived from an EMBL/GenBank/DDBJ whole genome shotgun (WGS) entry which is preliminary data.</text>
</comment>
<protein>
    <submittedName>
        <fullName evidence="3">Uncharacterized protein</fullName>
    </submittedName>
</protein>
<reference evidence="3 4" key="1">
    <citation type="submission" date="2024-03" db="EMBL/GenBank/DDBJ databases">
        <title>Genome-scale model development and genomic sequencing of the oleaginous clade Lipomyces.</title>
        <authorList>
            <consortium name="Lawrence Berkeley National Laboratory"/>
            <person name="Czajka J.J."/>
            <person name="Han Y."/>
            <person name="Kim J."/>
            <person name="Mondo S.J."/>
            <person name="Hofstad B.A."/>
            <person name="Robles A."/>
            <person name="Haridas S."/>
            <person name="Riley R."/>
            <person name="LaButti K."/>
            <person name="Pangilinan J."/>
            <person name="Andreopoulos W."/>
            <person name="Lipzen A."/>
            <person name="Yan J."/>
            <person name="Wang M."/>
            <person name="Ng V."/>
            <person name="Grigoriev I.V."/>
            <person name="Spatafora J.W."/>
            <person name="Magnuson J.K."/>
            <person name="Baker S.E."/>
            <person name="Pomraning K.R."/>
        </authorList>
    </citation>
    <scope>NUCLEOTIDE SEQUENCE [LARGE SCALE GENOMIC DNA]</scope>
    <source>
        <strain evidence="3 4">Phaff 52-87</strain>
    </source>
</reference>
<gene>
    <name evidence="3" type="ORF">BZA70DRAFT_271791</name>
</gene>
<name>A0ABR1FCN9_9ASCO</name>
<evidence type="ECO:0000313" key="4">
    <source>
        <dbReference type="Proteomes" id="UP001498771"/>
    </source>
</evidence>
<dbReference type="EMBL" id="JBBJBU010000001">
    <property type="protein sequence ID" value="KAK7207620.1"/>
    <property type="molecule type" value="Genomic_DNA"/>
</dbReference>
<feature type="compositionally biased region" description="Low complexity" evidence="1">
    <location>
        <begin position="36"/>
        <end position="45"/>
    </location>
</feature>
<evidence type="ECO:0000256" key="2">
    <source>
        <dbReference type="SAM" id="Phobius"/>
    </source>
</evidence>
<keyword evidence="4" id="KW-1185">Reference proteome</keyword>